<proteinExistence type="predicted"/>
<reference evidence="1 2" key="1">
    <citation type="journal article" date="2015" name="Nature">
        <title>rRNA introns, odd ribosomes, and small enigmatic genomes across a large radiation of phyla.</title>
        <authorList>
            <person name="Brown C.T."/>
            <person name="Hug L.A."/>
            <person name="Thomas B.C."/>
            <person name="Sharon I."/>
            <person name="Castelle C.J."/>
            <person name="Singh A."/>
            <person name="Wilkins M.J."/>
            <person name="Williams K.H."/>
            <person name="Banfield J.F."/>
        </authorList>
    </citation>
    <scope>NUCLEOTIDE SEQUENCE [LARGE SCALE GENOMIC DNA]</scope>
</reference>
<sequence length="79" mass="9009">MARKKKVTIVQIQHYQKDDAECEGDYYEIELQTPEGKTIATFGSYYDDKGMEKAEGFIKGVEYALGVTVEIIVRNIADR</sequence>
<protein>
    <submittedName>
        <fullName evidence="1">Uncharacterized protein</fullName>
    </submittedName>
</protein>
<dbReference type="AlphaFoldDB" id="A0A0G1D6D6"/>
<comment type="caution">
    <text evidence="1">The sequence shown here is derived from an EMBL/GenBank/DDBJ whole genome shotgun (WGS) entry which is preliminary data.</text>
</comment>
<dbReference type="EMBL" id="LCFK01000023">
    <property type="protein sequence ID" value="KKS93257.1"/>
    <property type="molecule type" value="Genomic_DNA"/>
</dbReference>
<evidence type="ECO:0000313" key="2">
    <source>
        <dbReference type="Proteomes" id="UP000033980"/>
    </source>
</evidence>
<accession>A0A0G1D6D6</accession>
<organism evidence="1 2">
    <name type="scientific">Candidatus Collierbacteria bacterium GW2011_GWC2_43_12</name>
    <dbReference type="NCBI Taxonomy" id="1618390"/>
    <lineage>
        <taxon>Bacteria</taxon>
        <taxon>Candidatus Collieribacteriota</taxon>
    </lineage>
</organism>
<gene>
    <name evidence="1" type="ORF">UV68_C0023G0011</name>
</gene>
<evidence type="ECO:0000313" key="1">
    <source>
        <dbReference type="EMBL" id="KKS93257.1"/>
    </source>
</evidence>
<name>A0A0G1D6D6_9BACT</name>
<dbReference type="Proteomes" id="UP000033980">
    <property type="component" value="Unassembled WGS sequence"/>
</dbReference>